<organism evidence="2 3">
    <name type="scientific">Tripterygium wilfordii</name>
    <name type="common">Thunder God vine</name>
    <dbReference type="NCBI Taxonomy" id="458696"/>
    <lineage>
        <taxon>Eukaryota</taxon>
        <taxon>Viridiplantae</taxon>
        <taxon>Streptophyta</taxon>
        <taxon>Embryophyta</taxon>
        <taxon>Tracheophyta</taxon>
        <taxon>Spermatophyta</taxon>
        <taxon>Magnoliopsida</taxon>
        <taxon>eudicotyledons</taxon>
        <taxon>Gunneridae</taxon>
        <taxon>Pentapetalae</taxon>
        <taxon>rosids</taxon>
        <taxon>fabids</taxon>
        <taxon>Celastrales</taxon>
        <taxon>Celastraceae</taxon>
        <taxon>Tripterygium</taxon>
    </lineage>
</organism>
<dbReference type="SUPFAM" id="SSF81383">
    <property type="entry name" value="F-box domain"/>
    <property type="match status" value="1"/>
</dbReference>
<dbReference type="CDD" id="cd22157">
    <property type="entry name" value="F-box_AtFBW1-like"/>
    <property type="match status" value="1"/>
</dbReference>
<accession>A0A7J7CGI0</accession>
<keyword evidence="3" id="KW-1185">Reference proteome</keyword>
<reference evidence="2 3" key="1">
    <citation type="journal article" date="2020" name="Nat. Commun.">
        <title>Genome of Tripterygium wilfordii and identification of cytochrome P450 involved in triptolide biosynthesis.</title>
        <authorList>
            <person name="Tu L."/>
            <person name="Su P."/>
            <person name="Zhang Z."/>
            <person name="Gao L."/>
            <person name="Wang J."/>
            <person name="Hu T."/>
            <person name="Zhou J."/>
            <person name="Zhang Y."/>
            <person name="Zhao Y."/>
            <person name="Liu Y."/>
            <person name="Song Y."/>
            <person name="Tong Y."/>
            <person name="Lu Y."/>
            <person name="Yang J."/>
            <person name="Xu C."/>
            <person name="Jia M."/>
            <person name="Peters R.J."/>
            <person name="Huang L."/>
            <person name="Gao W."/>
        </authorList>
    </citation>
    <scope>NUCLEOTIDE SEQUENCE [LARGE SCALE GENOMIC DNA]</scope>
    <source>
        <strain evidence="3">cv. XIE 37</strain>
        <tissue evidence="2">Leaf</tissue>
    </source>
</reference>
<dbReference type="Pfam" id="PF07734">
    <property type="entry name" value="FBA_1"/>
    <property type="match status" value="1"/>
</dbReference>
<gene>
    <name evidence="2" type="ORF">HS088_TW17G00676</name>
</gene>
<dbReference type="InParanoid" id="A0A7J7CGI0"/>
<evidence type="ECO:0000259" key="1">
    <source>
        <dbReference type="PROSITE" id="PS50181"/>
    </source>
</evidence>
<dbReference type="OrthoDB" id="886494at2759"/>
<dbReference type="Proteomes" id="UP000593562">
    <property type="component" value="Unassembled WGS sequence"/>
</dbReference>
<evidence type="ECO:0000313" key="3">
    <source>
        <dbReference type="Proteomes" id="UP000593562"/>
    </source>
</evidence>
<dbReference type="InterPro" id="IPR036047">
    <property type="entry name" value="F-box-like_dom_sf"/>
</dbReference>
<comment type="caution">
    <text evidence="2">The sequence shown here is derived from an EMBL/GenBank/DDBJ whole genome shotgun (WGS) entry which is preliminary data.</text>
</comment>
<dbReference type="InterPro" id="IPR050796">
    <property type="entry name" value="SCF_F-box_component"/>
</dbReference>
<dbReference type="FunCoup" id="A0A7J7CGI0">
    <property type="interactions" value="63"/>
</dbReference>
<evidence type="ECO:0000313" key="2">
    <source>
        <dbReference type="EMBL" id="KAF5733139.1"/>
    </source>
</evidence>
<dbReference type="AlphaFoldDB" id="A0A7J7CGI0"/>
<dbReference type="NCBIfam" id="TIGR01640">
    <property type="entry name" value="F_box_assoc_1"/>
    <property type="match status" value="1"/>
</dbReference>
<dbReference type="Pfam" id="PF00646">
    <property type="entry name" value="F-box"/>
    <property type="match status" value="1"/>
</dbReference>
<name>A0A7J7CGI0_TRIWF</name>
<protein>
    <submittedName>
        <fullName evidence="2">F-box and associated interaction domains-containing protein putative isoform 1</fullName>
    </submittedName>
</protein>
<sequence length="382" mass="43578">MAPMNLRDIPEDLVLDILTGLPVKALKRFRCVCKAWCDLFGNPDFINKHCIKQTILKNQSFFVNHYDETDECNSVISIFESDGDEVLNFTETIPIPFSEVFLNNPIIIGSCNGIVCVSDGVENIGFWNPATREYKPLPPLIPSIDPPVVPVDVHSNWKLGLGFDQRTKDYKILSFVLTYFEAYDVAVDEAQLYSLKNDSWREIPSFPVFAGDVVRGSICFKGDCYWLAYRDDPAYNFEDTPYILSFNMADEKFEKFELPDFGLSINDYILELGMFNGTLAVILYTRPGRLFDIWVMEEYGVTESWVKKWSIEAVSGLATISGLVWPLGFLRNYGVFFEDDGGQLVLYGKNSHVFKNLRLCGRKNELQVVKYVESLIPIDGRQ</sequence>
<dbReference type="PANTHER" id="PTHR31672:SF13">
    <property type="entry name" value="F-BOX PROTEIN CPR30-LIKE"/>
    <property type="match status" value="1"/>
</dbReference>
<feature type="domain" description="F-box" evidence="1">
    <location>
        <begin position="3"/>
        <end position="49"/>
    </location>
</feature>
<dbReference type="PANTHER" id="PTHR31672">
    <property type="entry name" value="BNACNNG10540D PROTEIN"/>
    <property type="match status" value="1"/>
</dbReference>
<dbReference type="InterPro" id="IPR001810">
    <property type="entry name" value="F-box_dom"/>
</dbReference>
<dbReference type="InterPro" id="IPR017451">
    <property type="entry name" value="F-box-assoc_interact_dom"/>
</dbReference>
<dbReference type="SMART" id="SM00256">
    <property type="entry name" value="FBOX"/>
    <property type="match status" value="1"/>
</dbReference>
<dbReference type="EMBL" id="JAAARO010000017">
    <property type="protein sequence ID" value="KAF5733139.1"/>
    <property type="molecule type" value="Genomic_DNA"/>
</dbReference>
<dbReference type="Gene3D" id="1.20.1280.50">
    <property type="match status" value="1"/>
</dbReference>
<dbReference type="PROSITE" id="PS50181">
    <property type="entry name" value="FBOX"/>
    <property type="match status" value="1"/>
</dbReference>
<dbReference type="InterPro" id="IPR006527">
    <property type="entry name" value="F-box-assoc_dom_typ1"/>
</dbReference>
<proteinExistence type="predicted"/>